<evidence type="ECO:0000313" key="3">
    <source>
        <dbReference type="EMBL" id="KAJ1210768.1"/>
    </source>
</evidence>
<organism evidence="3 4">
    <name type="scientific">Pleurodeles waltl</name>
    <name type="common">Iberian ribbed newt</name>
    <dbReference type="NCBI Taxonomy" id="8319"/>
    <lineage>
        <taxon>Eukaryota</taxon>
        <taxon>Metazoa</taxon>
        <taxon>Chordata</taxon>
        <taxon>Craniata</taxon>
        <taxon>Vertebrata</taxon>
        <taxon>Euteleostomi</taxon>
        <taxon>Amphibia</taxon>
        <taxon>Batrachia</taxon>
        <taxon>Caudata</taxon>
        <taxon>Salamandroidea</taxon>
        <taxon>Salamandridae</taxon>
        <taxon>Pleurodelinae</taxon>
        <taxon>Pleurodeles</taxon>
    </lineage>
</organism>
<feature type="compositionally biased region" description="Basic and acidic residues" evidence="2">
    <location>
        <begin position="67"/>
        <end position="76"/>
    </location>
</feature>
<dbReference type="EMBL" id="JANPWB010000002">
    <property type="protein sequence ID" value="KAJ1210768.1"/>
    <property type="molecule type" value="Genomic_DNA"/>
</dbReference>
<feature type="region of interest" description="Disordered" evidence="2">
    <location>
        <begin position="57"/>
        <end position="76"/>
    </location>
</feature>
<name>A0AAV7W9Q7_PLEWA</name>
<feature type="coiled-coil region" evidence="1">
    <location>
        <begin position="212"/>
        <end position="239"/>
    </location>
</feature>
<comment type="caution">
    <text evidence="3">The sequence shown here is derived from an EMBL/GenBank/DDBJ whole genome shotgun (WGS) entry which is preliminary data.</text>
</comment>
<dbReference type="PANTHER" id="PTHR11505">
    <property type="entry name" value="L1 TRANSPOSABLE ELEMENT-RELATED"/>
    <property type="match status" value="1"/>
</dbReference>
<evidence type="ECO:0000313" key="4">
    <source>
        <dbReference type="Proteomes" id="UP001066276"/>
    </source>
</evidence>
<dbReference type="AlphaFoldDB" id="A0AAV7W9Q7"/>
<keyword evidence="1" id="KW-0175">Coiled coil</keyword>
<keyword evidence="4" id="KW-1185">Reference proteome</keyword>
<evidence type="ECO:0000256" key="2">
    <source>
        <dbReference type="SAM" id="MobiDB-lite"/>
    </source>
</evidence>
<reference evidence="3" key="1">
    <citation type="journal article" date="2022" name="bioRxiv">
        <title>Sequencing and chromosome-scale assembly of the giantPleurodeles waltlgenome.</title>
        <authorList>
            <person name="Brown T."/>
            <person name="Elewa A."/>
            <person name="Iarovenko S."/>
            <person name="Subramanian E."/>
            <person name="Araus A.J."/>
            <person name="Petzold A."/>
            <person name="Susuki M."/>
            <person name="Suzuki K.-i.T."/>
            <person name="Hayashi T."/>
            <person name="Toyoda A."/>
            <person name="Oliveira C."/>
            <person name="Osipova E."/>
            <person name="Leigh N.D."/>
            <person name="Simon A."/>
            <person name="Yun M.H."/>
        </authorList>
    </citation>
    <scope>NUCLEOTIDE SEQUENCE</scope>
    <source>
        <strain evidence="3">20211129_DDA</strain>
        <tissue evidence="3">Liver</tissue>
    </source>
</reference>
<dbReference type="Proteomes" id="UP001066276">
    <property type="component" value="Chromosome 1_2"/>
</dbReference>
<protein>
    <submittedName>
        <fullName evidence="3">Uncharacterized protein</fullName>
    </submittedName>
</protein>
<sequence length="302" mass="33550">MIFGCSRISAERVQRQHSDGRFPHSNEKTTEDCGIPFLPRRHLQDSALVTQTVRPKDNNYAKIPPKALEKDNGKETGQEAALLGGKRGVLASSRTPATTTNAILDGSGPIFDLASPIAEACRVPLPSAPTSSSSNRSLTFKPSLTCTMEEWMGQILEELRAIKLSQEVAHKETKDQLSQLNTHFTHPSTRLTQVQQRVSDLEDLGNQSESTIPRIQSELEELQIRLDELKTRSQRSNLRFVGVPEDLEAASSVIKVVSDLIRNCILPDTAKSDAVFSIMRAHRVPFTRPANLKYPRTILVNF</sequence>
<dbReference type="InterPro" id="IPR004244">
    <property type="entry name" value="Transposase_22"/>
</dbReference>
<evidence type="ECO:0000256" key="1">
    <source>
        <dbReference type="SAM" id="Coils"/>
    </source>
</evidence>
<feature type="region of interest" description="Disordered" evidence="2">
    <location>
        <begin position="1"/>
        <end position="32"/>
    </location>
</feature>
<feature type="compositionally biased region" description="Basic and acidic residues" evidence="2">
    <location>
        <begin position="9"/>
        <end position="31"/>
    </location>
</feature>
<proteinExistence type="predicted"/>
<accession>A0AAV7W9Q7</accession>
<gene>
    <name evidence="3" type="ORF">NDU88_006130</name>
</gene>
<dbReference type="Gene3D" id="3.30.70.1820">
    <property type="entry name" value="L1 transposable element, RRM domain"/>
    <property type="match status" value="1"/>
</dbReference>